<feature type="region of interest" description="Disordered" evidence="1">
    <location>
        <begin position="1"/>
        <end position="23"/>
    </location>
</feature>
<accession>G1PCV0</accession>
<feature type="compositionally biased region" description="Low complexity" evidence="1">
    <location>
        <begin position="127"/>
        <end position="150"/>
    </location>
</feature>
<feature type="domain" description="Protein MGARP N-terminal" evidence="2">
    <location>
        <begin position="2"/>
        <end position="193"/>
    </location>
</feature>
<dbReference type="STRING" id="59463.ENSMLUP00000008263"/>
<proteinExistence type="predicted"/>
<dbReference type="Ensembl" id="ENSMLUT00000009069.2">
    <property type="protein sequence ID" value="ENSMLUP00000008263.2"/>
    <property type="gene ID" value="ENSMLUG00000009067.2"/>
</dbReference>
<keyword evidence="4" id="KW-1185">Reference proteome</keyword>
<dbReference type="Pfam" id="PF14962">
    <property type="entry name" value="AIF-MLS"/>
    <property type="match status" value="1"/>
</dbReference>
<reference evidence="3 4" key="1">
    <citation type="journal article" date="2011" name="Nature">
        <title>A high-resolution map of human evolutionary constraint using 29 mammals.</title>
        <authorList>
            <person name="Lindblad-Toh K."/>
            <person name="Garber M."/>
            <person name="Zuk O."/>
            <person name="Lin M.F."/>
            <person name="Parker B.J."/>
            <person name="Washietl S."/>
            <person name="Kheradpour P."/>
            <person name="Ernst J."/>
            <person name="Jordan G."/>
            <person name="Mauceli E."/>
            <person name="Ward L.D."/>
            <person name="Lowe C.B."/>
            <person name="Holloway A.K."/>
            <person name="Clamp M."/>
            <person name="Gnerre S."/>
            <person name="Alfoldi J."/>
            <person name="Beal K."/>
            <person name="Chang J."/>
            <person name="Clawson H."/>
            <person name="Cuff J."/>
            <person name="Di Palma F."/>
            <person name="Fitzgerald S."/>
            <person name="Flicek P."/>
            <person name="Guttman M."/>
            <person name="Hubisz M.J."/>
            <person name="Jaffe D.B."/>
            <person name="Jungreis I."/>
            <person name="Kent W.J."/>
            <person name="Kostka D."/>
            <person name="Lara M."/>
            <person name="Martins A.L."/>
            <person name="Massingham T."/>
            <person name="Moltke I."/>
            <person name="Raney B.J."/>
            <person name="Rasmussen M.D."/>
            <person name="Robinson J."/>
            <person name="Stark A."/>
            <person name="Vilella A.J."/>
            <person name="Wen J."/>
            <person name="Xie X."/>
            <person name="Zody M.C."/>
            <person name="Baldwin J."/>
            <person name="Bloom T."/>
            <person name="Chin C.W."/>
            <person name="Heiman D."/>
            <person name="Nicol R."/>
            <person name="Nusbaum C."/>
            <person name="Young S."/>
            <person name="Wilkinson J."/>
            <person name="Worley K.C."/>
            <person name="Kovar C.L."/>
            <person name="Muzny D.M."/>
            <person name="Gibbs R.A."/>
            <person name="Cree A."/>
            <person name="Dihn H.H."/>
            <person name="Fowler G."/>
            <person name="Jhangiani S."/>
            <person name="Joshi V."/>
            <person name="Lee S."/>
            <person name="Lewis L.R."/>
            <person name="Nazareth L.V."/>
            <person name="Okwuonu G."/>
            <person name="Santibanez J."/>
            <person name="Warren W.C."/>
            <person name="Mardis E.R."/>
            <person name="Weinstock G.M."/>
            <person name="Wilson R.K."/>
            <person name="Delehaunty K."/>
            <person name="Dooling D."/>
            <person name="Fronik C."/>
            <person name="Fulton L."/>
            <person name="Fulton B."/>
            <person name="Graves T."/>
            <person name="Minx P."/>
            <person name="Sodergren E."/>
            <person name="Birney E."/>
            <person name="Margulies E.H."/>
            <person name="Herrero J."/>
            <person name="Green E.D."/>
            <person name="Haussler D."/>
            <person name="Siepel A."/>
            <person name="Goldman N."/>
            <person name="Pollard K.S."/>
            <person name="Pedersen J.S."/>
            <person name="Lander E.S."/>
            <person name="Kellis M."/>
        </authorList>
    </citation>
    <scope>NUCLEOTIDE SEQUENCE [LARGE SCALE GENOMIC DNA]</scope>
</reference>
<feature type="compositionally biased region" description="Acidic residues" evidence="1">
    <location>
        <begin position="202"/>
        <end position="215"/>
    </location>
</feature>
<feature type="compositionally biased region" description="Polar residues" evidence="1">
    <location>
        <begin position="167"/>
        <end position="182"/>
    </location>
</feature>
<dbReference type="HOGENOM" id="CLU_088276_0_0_1"/>
<name>G1PCV0_MYOLU</name>
<dbReference type="GO" id="GO:1904115">
    <property type="term" value="C:axon cytoplasm"/>
    <property type="evidence" value="ECO:0007669"/>
    <property type="project" value="GOC"/>
</dbReference>
<evidence type="ECO:0000259" key="2">
    <source>
        <dbReference type="Pfam" id="PF14962"/>
    </source>
</evidence>
<dbReference type="AlphaFoldDB" id="G1PCV0"/>
<dbReference type="InParanoid" id="G1PCV0"/>
<feature type="compositionally biased region" description="Low complexity" evidence="1">
    <location>
        <begin position="107"/>
        <end position="117"/>
    </location>
</feature>
<organism evidence="3 4">
    <name type="scientific">Myotis lucifugus</name>
    <name type="common">Little brown bat</name>
    <dbReference type="NCBI Taxonomy" id="59463"/>
    <lineage>
        <taxon>Eukaryota</taxon>
        <taxon>Metazoa</taxon>
        <taxon>Chordata</taxon>
        <taxon>Craniata</taxon>
        <taxon>Vertebrata</taxon>
        <taxon>Euteleostomi</taxon>
        <taxon>Mammalia</taxon>
        <taxon>Eutheria</taxon>
        <taxon>Laurasiatheria</taxon>
        <taxon>Chiroptera</taxon>
        <taxon>Yangochiroptera</taxon>
        <taxon>Vespertilionidae</taxon>
        <taxon>Myotis</taxon>
    </lineage>
</organism>
<dbReference type="PANTHER" id="PTHR22910">
    <property type="entry name" value="PROTEIN MGARP"/>
    <property type="match status" value="1"/>
</dbReference>
<dbReference type="GO" id="GO:0005741">
    <property type="term" value="C:mitochondrial outer membrane"/>
    <property type="evidence" value="ECO:0007669"/>
    <property type="project" value="TreeGrafter"/>
</dbReference>
<gene>
    <name evidence="3" type="primary">MGARP</name>
</gene>
<dbReference type="PANTHER" id="PTHR22910:SF6">
    <property type="entry name" value="PROTEIN MGARP"/>
    <property type="match status" value="1"/>
</dbReference>
<evidence type="ECO:0000256" key="1">
    <source>
        <dbReference type="SAM" id="MobiDB-lite"/>
    </source>
</evidence>
<reference evidence="3" key="3">
    <citation type="submission" date="2025-09" db="UniProtKB">
        <authorList>
            <consortium name="Ensembl"/>
        </authorList>
    </citation>
    <scope>IDENTIFICATION</scope>
</reference>
<dbReference type="OMA" id="YAYKTIT"/>
<evidence type="ECO:0000313" key="4">
    <source>
        <dbReference type="Proteomes" id="UP000001074"/>
    </source>
</evidence>
<dbReference type="eggNOG" id="ENOG502S6ZU">
    <property type="taxonomic scope" value="Eukaryota"/>
</dbReference>
<dbReference type="InterPro" id="IPR032773">
    <property type="entry name" value="MGARP_N"/>
</dbReference>
<dbReference type="GO" id="GO:0008089">
    <property type="term" value="P:anterograde axonal transport"/>
    <property type="evidence" value="ECO:0007669"/>
    <property type="project" value="InterPro"/>
</dbReference>
<dbReference type="InterPro" id="IPR026093">
    <property type="entry name" value="MGARP"/>
</dbReference>
<dbReference type="FunCoup" id="G1PCV0">
    <property type="interactions" value="27"/>
</dbReference>
<feature type="region of interest" description="Disordered" evidence="1">
    <location>
        <begin position="99"/>
        <end position="241"/>
    </location>
</feature>
<evidence type="ECO:0000313" key="3">
    <source>
        <dbReference type="Ensembl" id="ENSMLUP00000008263.2"/>
    </source>
</evidence>
<protein>
    <submittedName>
        <fullName evidence="3">Mitochondria localized glutamic acid rich protein</fullName>
    </submittedName>
</protein>
<dbReference type="GeneTree" id="ENSGT00440000037338"/>
<dbReference type="EMBL" id="AAPE02001441">
    <property type="status" value="NOT_ANNOTATED_CDS"/>
    <property type="molecule type" value="Genomic_DNA"/>
</dbReference>
<dbReference type="Proteomes" id="UP000001074">
    <property type="component" value="Unassembled WGS sequence"/>
</dbReference>
<sequence length="241" mass="24885">CTSAGPVSRSLALPLRAPPSPAPLRKDASLRWMSSNKSPGSSGSNMIYYLVVGVTVSAGGYYTYRTVTSEQVKHTGHIKNLKEENKAELQPLQVEKENLEGAEKASSEAPEVSSEEAQVVDAEESSDAAAAGRAEEASACPDAAEAAPVEITAVGAETEPEVPNVTPCESAQVSTGATSEVTSAAPDEAVAISNDKGTTENESSDEYAELEEENSPVESEPSAGDGLQEEARVGAEAATQG</sequence>
<reference evidence="3" key="2">
    <citation type="submission" date="2025-08" db="UniProtKB">
        <authorList>
            <consortium name="Ensembl"/>
        </authorList>
    </citation>
    <scope>IDENTIFICATION</scope>
</reference>